<sequence length="362" mass="42284">MSRPWLTRLREIEEKVRNCKVTATTMTYIYERVEELRSIFVDMEIGTALKEMKENLKTELVCGIKGELSCIATDMHNGIKQELSTLERPSYAKIVQNLQEESKEKKELIIMTTDKSKPEEPQKIKEILRQTIKPGQDKIKINGIRNAGRKGVIIEMETEEDKNKIYKVALKTKLAEKGLKVEHVRKREPKIIIFSVDRSLEVEDLKTNVFNQNMRDDDITEEDFKNGFKLAFTTGRRDSRYCNYVFQVTPLIRDLLLQKQKIYSDWTSHYVKDYIGVTRCYKCQGYGHTAQGCREKDSICSYCARSGHTFETCPRKDKKSKERCANCHRFGRDAHHSTLDRECPAYKHALEQEILRTNYSKN</sequence>
<gene>
    <name evidence="3" type="ORF">J437_LFUL018297</name>
</gene>
<dbReference type="Proteomes" id="UP000792457">
    <property type="component" value="Unassembled WGS sequence"/>
</dbReference>
<dbReference type="InterPro" id="IPR036875">
    <property type="entry name" value="Znf_CCHC_sf"/>
</dbReference>
<accession>A0A8K0PBH7</accession>
<dbReference type="GO" id="GO:0003676">
    <property type="term" value="F:nucleic acid binding"/>
    <property type="evidence" value="ECO:0007669"/>
    <property type="project" value="InterPro"/>
</dbReference>
<name>A0A8K0PBH7_LADFU</name>
<dbReference type="Gene3D" id="4.10.60.10">
    <property type="entry name" value="Zinc finger, CCHC-type"/>
    <property type="match status" value="1"/>
</dbReference>
<dbReference type="AlphaFoldDB" id="A0A8K0PBH7"/>
<keyword evidence="1" id="KW-0479">Metal-binding</keyword>
<dbReference type="SMART" id="SM00343">
    <property type="entry name" value="ZnF_C2HC"/>
    <property type="match status" value="2"/>
</dbReference>
<reference evidence="3" key="1">
    <citation type="submission" date="2013-04" db="EMBL/GenBank/DDBJ databases">
        <authorList>
            <person name="Qu J."/>
            <person name="Murali S.C."/>
            <person name="Bandaranaike D."/>
            <person name="Bellair M."/>
            <person name="Blankenburg K."/>
            <person name="Chao H."/>
            <person name="Dinh H."/>
            <person name="Doddapaneni H."/>
            <person name="Downs B."/>
            <person name="Dugan-Rocha S."/>
            <person name="Elkadiri S."/>
            <person name="Gnanaolivu R.D."/>
            <person name="Hernandez B."/>
            <person name="Javaid M."/>
            <person name="Jayaseelan J.C."/>
            <person name="Lee S."/>
            <person name="Li M."/>
            <person name="Ming W."/>
            <person name="Munidasa M."/>
            <person name="Muniz J."/>
            <person name="Nguyen L."/>
            <person name="Ongeri F."/>
            <person name="Osuji N."/>
            <person name="Pu L.-L."/>
            <person name="Puazo M."/>
            <person name="Qu C."/>
            <person name="Quiroz J."/>
            <person name="Raj R."/>
            <person name="Weissenberger G."/>
            <person name="Xin Y."/>
            <person name="Zou X."/>
            <person name="Han Y."/>
            <person name="Richards S."/>
            <person name="Worley K."/>
            <person name="Muzny D."/>
            <person name="Gibbs R."/>
        </authorList>
    </citation>
    <scope>NUCLEOTIDE SEQUENCE</scope>
    <source>
        <strain evidence="3">Sampled in the wild</strain>
    </source>
</reference>
<dbReference type="SUPFAM" id="SSF57756">
    <property type="entry name" value="Retrovirus zinc finger-like domains"/>
    <property type="match status" value="1"/>
</dbReference>
<evidence type="ECO:0000256" key="1">
    <source>
        <dbReference type="PROSITE-ProRule" id="PRU00047"/>
    </source>
</evidence>
<proteinExistence type="predicted"/>
<keyword evidence="1" id="KW-0863">Zinc-finger</keyword>
<evidence type="ECO:0000313" key="4">
    <source>
        <dbReference type="Proteomes" id="UP000792457"/>
    </source>
</evidence>
<evidence type="ECO:0000313" key="3">
    <source>
        <dbReference type="EMBL" id="KAG8238848.1"/>
    </source>
</evidence>
<feature type="domain" description="CCHC-type" evidence="2">
    <location>
        <begin position="279"/>
        <end position="295"/>
    </location>
</feature>
<comment type="caution">
    <text evidence="3">The sequence shown here is derived from an EMBL/GenBank/DDBJ whole genome shotgun (WGS) entry which is preliminary data.</text>
</comment>
<dbReference type="EMBL" id="KZ309450">
    <property type="protein sequence ID" value="KAG8238848.1"/>
    <property type="molecule type" value="Genomic_DNA"/>
</dbReference>
<dbReference type="InterPro" id="IPR001878">
    <property type="entry name" value="Znf_CCHC"/>
</dbReference>
<keyword evidence="1" id="KW-0862">Zinc</keyword>
<organism evidence="3 4">
    <name type="scientific">Ladona fulva</name>
    <name type="common">Scarce chaser dragonfly</name>
    <name type="synonym">Libellula fulva</name>
    <dbReference type="NCBI Taxonomy" id="123851"/>
    <lineage>
        <taxon>Eukaryota</taxon>
        <taxon>Metazoa</taxon>
        <taxon>Ecdysozoa</taxon>
        <taxon>Arthropoda</taxon>
        <taxon>Hexapoda</taxon>
        <taxon>Insecta</taxon>
        <taxon>Pterygota</taxon>
        <taxon>Palaeoptera</taxon>
        <taxon>Odonata</taxon>
        <taxon>Epiprocta</taxon>
        <taxon>Anisoptera</taxon>
        <taxon>Libelluloidea</taxon>
        <taxon>Libellulidae</taxon>
        <taxon>Ladona</taxon>
    </lineage>
</organism>
<evidence type="ECO:0000259" key="2">
    <source>
        <dbReference type="PROSITE" id="PS50158"/>
    </source>
</evidence>
<reference evidence="3" key="2">
    <citation type="submission" date="2017-10" db="EMBL/GenBank/DDBJ databases">
        <title>Ladona fulva Genome sequencing and assembly.</title>
        <authorList>
            <person name="Murali S."/>
            <person name="Richards S."/>
            <person name="Bandaranaike D."/>
            <person name="Bellair M."/>
            <person name="Blankenburg K."/>
            <person name="Chao H."/>
            <person name="Dinh H."/>
            <person name="Doddapaneni H."/>
            <person name="Dugan-Rocha S."/>
            <person name="Elkadiri S."/>
            <person name="Gnanaolivu R."/>
            <person name="Hernandez B."/>
            <person name="Skinner E."/>
            <person name="Javaid M."/>
            <person name="Lee S."/>
            <person name="Li M."/>
            <person name="Ming W."/>
            <person name="Munidasa M."/>
            <person name="Muniz J."/>
            <person name="Nguyen L."/>
            <person name="Hughes D."/>
            <person name="Osuji N."/>
            <person name="Pu L.-L."/>
            <person name="Puazo M."/>
            <person name="Qu C."/>
            <person name="Quiroz J."/>
            <person name="Raj R."/>
            <person name="Weissenberger G."/>
            <person name="Xin Y."/>
            <person name="Zou X."/>
            <person name="Han Y."/>
            <person name="Worley K."/>
            <person name="Muzny D."/>
            <person name="Gibbs R."/>
        </authorList>
    </citation>
    <scope>NUCLEOTIDE SEQUENCE</scope>
    <source>
        <strain evidence="3">Sampled in the wild</strain>
    </source>
</reference>
<keyword evidence="4" id="KW-1185">Reference proteome</keyword>
<protein>
    <recommendedName>
        <fullName evidence="2">CCHC-type domain-containing protein</fullName>
    </recommendedName>
</protein>
<dbReference type="PROSITE" id="PS50158">
    <property type="entry name" value="ZF_CCHC"/>
    <property type="match status" value="1"/>
</dbReference>
<dbReference type="GO" id="GO:0008270">
    <property type="term" value="F:zinc ion binding"/>
    <property type="evidence" value="ECO:0007669"/>
    <property type="project" value="UniProtKB-KW"/>
</dbReference>
<dbReference type="OrthoDB" id="6626910at2759"/>